<dbReference type="InterPro" id="IPR038606">
    <property type="entry name" value="To_sf"/>
</dbReference>
<accession>E2AXR9</accession>
<evidence type="ECO:0000313" key="3">
    <source>
        <dbReference type="Proteomes" id="UP000000311"/>
    </source>
</evidence>
<dbReference type="PANTHER" id="PTHR11008">
    <property type="entry name" value="PROTEIN TAKEOUT-LIKE PROTEIN"/>
    <property type="match status" value="1"/>
</dbReference>
<dbReference type="Pfam" id="PF06585">
    <property type="entry name" value="JHBP"/>
    <property type="match status" value="1"/>
</dbReference>
<dbReference type="OrthoDB" id="6370791at2759"/>
<name>E2AXR9_CAMFO</name>
<feature type="signal peptide" evidence="1">
    <location>
        <begin position="1"/>
        <end position="17"/>
    </location>
</feature>
<evidence type="ECO:0000313" key="2">
    <source>
        <dbReference type="EMBL" id="EFN61768.1"/>
    </source>
</evidence>
<dbReference type="AlphaFoldDB" id="E2AXR9"/>
<keyword evidence="1" id="KW-0732">Signal</keyword>
<dbReference type="InParanoid" id="E2AXR9"/>
<dbReference type="SMART" id="SM00700">
    <property type="entry name" value="JHBP"/>
    <property type="match status" value="1"/>
</dbReference>
<dbReference type="Gene3D" id="3.15.10.30">
    <property type="entry name" value="Haemolymph juvenile hormone binding protein"/>
    <property type="match status" value="1"/>
</dbReference>
<dbReference type="KEGG" id="cfo:105257175"/>
<dbReference type="EMBL" id="GL443653">
    <property type="protein sequence ID" value="EFN61768.1"/>
    <property type="molecule type" value="Genomic_DNA"/>
</dbReference>
<evidence type="ECO:0008006" key="4">
    <source>
        <dbReference type="Google" id="ProtNLM"/>
    </source>
</evidence>
<proteinExistence type="predicted"/>
<dbReference type="Proteomes" id="UP000000311">
    <property type="component" value="Unassembled WGS sequence"/>
</dbReference>
<dbReference type="PANTHER" id="PTHR11008:SF9">
    <property type="entry name" value="PROTEIN TAKEOUT-LIKE PROTEIN"/>
    <property type="match status" value="1"/>
</dbReference>
<sequence length="243" mass="27772">MKYIAFGLILICCLAQAIETNGYHIFTKHVTLEKLVEQVKNVLKTGNEQLGIPVVDPFIVERTQFKIEQKEINLNVLLTNVNVSGLSEFKVLDGDIQLIPTDLKFNINLTWPLIIGSTNYKTTGYIDAYSFYGDSDINLSAQNFTLETEITFTVSEKHLKVKNMELKLSLKKLDFRITDLQIFYNYEAILSNGLVNELISEMAPEWLEDETFIDNLKLFAIKKIDAFLSIKTATEILEFLETI</sequence>
<evidence type="ECO:0000256" key="1">
    <source>
        <dbReference type="SAM" id="SignalP"/>
    </source>
</evidence>
<keyword evidence="3" id="KW-1185">Reference proteome</keyword>
<dbReference type="InterPro" id="IPR010562">
    <property type="entry name" value="Haemolymph_juvenile_hormone-bd"/>
</dbReference>
<reference evidence="2 3" key="1">
    <citation type="journal article" date="2010" name="Science">
        <title>Genomic comparison of the ants Camponotus floridanus and Harpegnathos saltator.</title>
        <authorList>
            <person name="Bonasio R."/>
            <person name="Zhang G."/>
            <person name="Ye C."/>
            <person name="Mutti N.S."/>
            <person name="Fang X."/>
            <person name="Qin N."/>
            <person name="Donahue G."/>
            <person name="Yang P."/>
            <person name="Li Q."/>
            <person name="Li C."/>
            <person name="Zhang P."/>
            <person name="Huang Z."/>
            <person name="Berger S.L."/>
            <person name="Reinberg D."/>
            <person name="Wang J."/>
            <person name="Liebig J."/>
        </authorList>
    </citation>
    <scope>NUCLEOTIDE SEQUENCE [LARGE SCALE GENOMIC DNA]</scope>
    <source>
        <strain evidence="3">C129</strain>
    </source>
</reference>
<protein>
    <recommendedName>
        <fullName evidence="4">Circadian clock-controlled protein</fullName>
    </recommendedName>
</protein>
<organism evidence="3">
    <name type="scientific">Camponotus floridanus</name>
    <name type="common">Florida carpenter ant</name>
    <dbReference type="NCBI Taxonomy" id="104421"/>
    <lineage>
        <taxon>Eukaryota</taxon>
        <taxon>Metazoa</taxon>
        <taxon>Ecdysozoa</taxon>
        <taxon>Arthropoda</taxon>
        <taxon>Hexapoda</taxon>
        <taxon>Insecta</taxon>
        <taxon>Pterygota</taxon>
        <taxon>Neoptera</taxon>
        <taxon>Endopterygota</taxon>
        <taxon>Hymenoptera</taxon>
        <taxon>Apocrita</taxon>
        <taxon>Aculeata</taxon>
        <taxon>Formicoidea</taxon>
        <taxon>Formicidae</taxon>
        <taxon>Formicinae</taxon>
        <taxon>Camponotus</taxon>
    </lineage>
</organism>
<gene>
    <name evidence="2" type="ORF">EAG_06944</name>
</gene>
<feature type="chain" id="PRO_5003157801" description="Circadian clock-controlled protein" evidence="1">
    <location>
        <begin position="18"/>
        <end position="243"/>
    </location>
</feature>